<sequence>MDCLKTLIARDTAPSGVMTGQVGNPAAAAAAMQQMQLQQAMMIQQDQLQRMAQAHAQAQAAAIANNLAKPIIPPVSTPQTKPVIQPPIIPPPVVPKPPFSQTNFGGNTAFSGTTTPKVETKPLFPTTESKSTPVTTAPASINTSSPGGFTFGQGSSSIFGKKPESSPAKPAAQATPKAEKEEDDAVDEYEPETEFKPVVPLPDLVEVKTGEEGEKVLFNNRCKLYIYSNELKEFKERGIGELKVLQNTDTKKYRVVMRREQVLKVCANFAIVDSMTIQQMAKNEKAYTWFCKDYSDEEPADVKLAARFASVEIATEFKELFEKAVAEYKSTGSTPAKPKQEKTIDKEIKPADKEIKKEAKEVVIPPNEDGFGDKFKPVPGSWECPSCYTRCDENASKCPCCGAGKDGEVDKTASIFQKTTIQPPPGASKFSFGLSAASVAAKEPQQAASPKFGASLSNGTSGTSVFGGNTPKSTLFGGGASSTTTTTPQFSFNKQSTATNASTPSFNFMKAAQQASTTSSPVTTTTNTSIFGSGATAKPVTFSFTKKDDTPASTGNAPLFSFNKQNSTPAEGNKSTETPKNVFGGFASGETFATLAAKAKQNNIFEGEAAKKAQEEFKALKKNTPLVKTTENADEEGGDENAEEYEPQVDFKPVVPLPDLVELVTGEENEEVIFKGRCKLYRYYQDEGNKERGVGDIKILFDKETNKYRVVMRREQVHKLCASFRIEKQFKLTMRENTNNVFSLFCLDFSEDPENGEKTVFNIRFKDDKIANQFRQKYEEAQEKSS</sequence>
<dbReference type="SUPFAM" id="SSF50729">
    <property type="entry name" value="PH domain-like"/>
    <property type="match status" value="2"/>
</dbReference>
<evidence type="ECO:0000256" key="3">
    <source>
        <dbReference type="ARBA" id="ARBA00022833"/>
    </source>
</evidence>
<dbReference type="AlphaFoldDB" id="A0A8S1EUC5"/>
<dbReference type="GO" id="GO:0005737">
    <property type="term" value="C:cytoplasm"/>
    <property type="evidence" value="ECO:0007669"/>
    <property type="project" value="TreeGrafter"/>
</dbReference>
<evidence type="ECO:0000313" key="8">
    <source>
        <dbReference type="EMBL" id="CAB3403118.1"/>
    </source>
</evidence>
<evidence type="ECO:0000259" key="6">
    <source>
        <dbReference type="PROSITE" id="PS50196"/>
    </source>
</evidence>
<feature type="compositionally biased region" description="Acidic residues" evidence="5">
    <location>
        <begin position="181"/>
        <end position="192"/>
    </location>
</feature>
<keyword evidence="1" id="KW-0479">Metal-binding</keyword>
<name>A0A8S1EUC5_9PELO</name>
<dbReference type="PANTHER" id="PTHR23138:SF179">
    <property type="entry name" value="NUCLEAR PORE COMPLEX PROTEIN"/>
    <property type="match status" value="1"/>
</dbReference>
<evidence type="ECO:0000256" key="1">
    <source>
        <dbReference type="ARBA" id="ARBA00022723"/>
    </source>
</evidence>
<dbReference type="CDD" id="cd00835">
    <property type="entry name" value="RanBD_family"/>
    <property type="match status" value="2"/>
</dbReference>
<keyword evidence="3" id="KW-0862">Zinc</keyword>
<dbReference type="Gene3D" id="4.10.1060.10">
    <property type="entry name" value="Zinc finger, RanBP2-type"/>
    <property type="match status" value="1"/>
</dbReference>
<protein>
    <recommendedName>
        <fullName evidence="10">RanBP1 domain containing protein</fullName>
    </recommendedName>
</protein>
<dbReference type="GO" id="GO:0008270">
    <property type="term" value="F:zinc ion binding"/>
    <property type="evidence" value="ECO:0007669"/>
    <property type="project" value="UniProtKB-KW"/>
</dbReference>
<evidence type="ECO:0000259" key="7">
    <source>
        <dbReference type="PROSITE" id="PS50199"/>
    </source>
</evidence>
<feature type="compositionally biased region" description="Polar residues" evidence="5">
    <location>
        <begin position="126"/>
        <end position="158"/>
    </location>
</feature>
<feature type="domain" description="RanBD1" evidence="6">
    <location>
        <begin position="650"/>
        <end position="786"/>
    </location>
</feature>
<dbReference type="PROSITE" id="PS50196">
    <property type="entry name" value="RANBD1"/>
    <property type="match status" value="2"/>
</dbReference>
<keyword evidence="2 4" id="KW-0863">Zinc-finger</keyword>
<dbReference type="SMART" id="SM00160">
    <property type="entry name" value="RanBD"/>
    <property type="match status" value="2"/>
</dbReference>
<feature type="compositionally biased region" description="Polar residues" evidence="5">
    <location>
        <begin position="108"/>
        <end position="117"/>
    </location>
</feature>
<evidence type="ECO:0008006" key="10">
    <source>
        <dbReference type="Google" id="ProtNLM"/>
    </source>
</evidence>
<evidence type="ECO:0000256" key="2">
    <source>
        <dbReference type="ARBA" id="ARBA00022771"/>
    </source>
</evidence>
<proteinExistence type="predicted"/>
<feature type="region of interest" description="Disordered" evidence="5">
    <location>
        <begin position="463"/>
        <end position="498"/>
    </location>
</feature>
<dbReference type="OrthoDB" id="2357150at2759"/>
<feature type="compositionally biased region" description="Low complexity" evidence="5">
    <location>
        <begin position="167"/>
        <end position="176"/>
    </location>
</feature>
<dbReference type="GO" id="GO:0005096">
    <property type="term" value="F:GTPase activator activity"/>
    <property type="evidence" value="ECO:0007669"/>
    <property type="project" value="TreeGrafter"/>
</dbReference>
<reference evidence="8 9" key="1">
    <citation type="submission" date="2020-04" db="EMBL/GenBank/DDBJ databases">
        <authorList>
            <person name="Laetsch R D."/>
            <person name="Stevens L."/>
            <person name="Kumar S."/>
            <person name="Blaxter L. M."/>
        </authorList>
    </citation>
    <scope>NUCLEOTIDE SEQUENCE [LARGE SCALE GENOMIC DNA]</scope>
</reference>
<evidence type="ECO:0000256" key="5">
    <source>
        <dbReference type="SAM" id="MobiDB-lite"/>
    </source>
</evidence>
<keyword evidence="9" id="KW-1185">Reference proteome</keyword>
<dbReference type="InterPro" id="IPR000156">
    <property type="entry name" value="Ran_bind_dom"/>
</dbReference>
<feature type="compositionally biased region" description="Polar residues" evidence="5">
    <location>
        <begin position="463"/>
        <end position="472"/>
    </location>
</feature>
<accession>A0A8S1EUC5</accession>
<gene>
    <name evidence="8" type="ORF">CBOVIS_LOCUS5632</name>
</gene>
<dbReference type="PROSITE" id="PS50199">
    <property type="entry name" value="ZF_RANBP2_2"/>
    <property type="match status" value="1"/>
</dbReference>
<feature type="compositionally biased region" description="Polar residues" evidence="5">
    <location>
        <begin position="551"/>
        <end position="579"/>
    </location>
</feature>
<dbReference type="PANTHER" id="PTHR23138">
    <property type="entry name" value="RAN BINDING PROTEIN"/>
    <property type="match status" value="1"/>
</dbReference>
<feature type="domain" description="RanBP2-type" evidence="7">
    <location>
        <begin position="378"/>
        <end position="407"/>
    </location>
</feature>
<evidence type="ECO:0000313" key="9">
    <source>
        <dbReference type="Proteomes" id="UP000494206"/>
    </source>
</evidence>
<dbReference type="Pfam" id="PF00638">
    <property type="entry name" value="Ran_BP1"/>
    <property type="match status" value="2"/>
</dbReference>
<feature type="domain" description="RanBD1" evidence="6">
    <location>
        <begin position="194"/>
        <end position="330"/>
    </location>
</feature>
<feature type="region of interest" description="Disordered" evidence="5">
    <location>
        <begin position="108"/>
        <end position="193"/>
    </location>
</feature>
<evidence type="ECO:0000256" key="4">
    <source>
        <dbReference type="PROSITE-ProRule" id="PRU00322"/>
    </source>
</evidence>
<dbReference type="EMBL" id="CADEPM010000003">
    <property type="protein sequence ID" value="CAB3403118.1"/>
    <property type="molecule type" value="Genomic_DNA"/>
</dbReference>
<dbReference type="FunFam" id="2.30.29.30:FF:000018">
    <property type="entry name" value="E3 SUMO-protein ligase RanBP2"/>
    <property type="match status" value="1"/>
</dbReference>
<comment type="caution">
    <text evidence="8">The sequence shown here is derived from an EMBL/GenBank/DDBJ whole genome shotgun (WGS) entry which is preliminary data.</text>
</comment>
<feature type="compositionally biased region" description="Polar residues" evidence="5">
    <location>
        <begin position="488"/>
        <end position="498"/>
    </location>
</feature>
<dbReference type="GO" id="GO:0005643">
    <property type="term" value="C:nuclear pore"/>
    <property type="evidence" value="ECO:0007669"/>
    <property type="project" value="TreeGrafter"/>
</dbReference>
<organism evidence="8 9">
    <name type="scientific">Caenorhabditis bovis</name>
    <dbReference type="NCBI Taxonomy" id="2654633"/>
    <lineage>
        <taxon>Eukaryota</taxon>
        <taxon>Metazoa</taxon>
        <taxon>Ecdysozoa</taxon>
        <taxon>Nematoda</taxon>
        <taxon>Chromadorea</taxon>
        <taxon>Rhabditida</taxon>
        <taxon>Rhabditina</taxon>
        <taxon>Rhabditomorpha</taxon>
        <taxon>Rhabditoidea</taxon>
        <taxon>Rhabditidae</taxon>
        <taxon>Peloderinae</taxon>
        <taxon>Caenorhabditis</taxon>
    </lineage>
</organism>
<dbReference type="Gene3D" id="2.30.29.30">
    <property type="entry name" value="Pleckstrin-homology domain (PH domain)/Phosphotyrosine-binding domain (PTB)"/>
    <property type="match status" value="2"/>
</dbReference>
<feature type="region of interest" description="Disordered" evidence="5">
    <location>
        <begin position="548"/>
        <end position="580"/>
    </location>
</feature>
<dbReference type="InterPro" id="IPR045255">
    <property type="entry name" value="RanBP1-like"/>
</dbReference>
<dbReference type="Proteomes" id="UP000494206">
    <property type="component" value="Unassembled WGS sequence"/>
</dbReference>
<dbReference type="InterPro" id="IPR001876">
    <property type="entry name" value="Znf_RanBP2"/>
</dbReference>
<dbReference type="InterPro" id="IPR011993">
    <property type="entry name" value="PH-like_dom_sf"/>
</dbReference>